<dbReference type="InterPro" id="IPR028082">
    <property type="entry name" value="Peripla_BP_I"/>
</dbReference>
<feature type="signal peptide" evidence="4">
    <location>
        <begin position="1"/>
        <end position="20"/>
    </location>
</feature>
<dbReference type="InterPro" id="IPR025997">
    <property type="entry name" value="SBP_2_dom"/>
</dbReference>
<gene>
    <name evidence="6" type="ORF">H9753_01445</name>
</gene>
<feature type="region of interest" description="Disordered" evidence="3">
    <location>
        <begin position="18"/>
        <end position="91"/>
    </location>
</feature>
<evidence type="ECO:0000259" key="5">
    <source>
        <dbReference type="Pfam" id="PF13407"/>
    </source>
</evidence>
<dbReference type="PROSITE" id="PS51257">
    <property type="entry name" value="PROKAR_LIPOPROTEIN"/>
    <property type="match status" value="1"/>
</dbReference>
<name>A0A9D2PLY3_9FIRM</name>
<organism evidence="6 7">
    <name type="scientific">Candidatus Blautia merdavium</name>
    <dbReference type="NCBI Taxonomy" id="2838494"/>
    <lineage>
        <taxon>Bacteria</taxon>
        <taxon>Bacillati</taxon>
        <taxon>Bacillota</taxon>
        <taxon>Clostridia</taxon>
        <taxon>Lachnospirales</taxon>
        <taxon>Lachnospiraceae</taxon>
        <taxon>Blautia</taxon>
    </lineage>
</organism>
<dbReference type="GO" id="GO:0030288">
    <property type="term" value="C:outer membrane-bounded periplasmic space"/>
    <property type="evidence" value="ECO:0007669"/>
    <property type="project" value="TreeGrafter"/>
</dbReference>
<dbReference type="Proteomes" id="UP000823886">
    <property type="component" value="Unassembled WGS sequence"/>
</dbReference>
<evidence type="ECO:0000256" key="2">
    <source>
        <dbReference type="ARBA" id="ARBA00007639"/>
    </source>
</evidence>
<evidence type="ECO:0000256" key="3">
    <source>
        <dbReference type="SAM" id="MobiDB-lite"/>
    </source>
</evidence>
<feature type="chain" id="PRO_5038447326" evidence="4">
    <location>
        <begin position="21"/>
        <end position="415"/>
    </location>
</feature>
<accession>A0A9D2PLY3</accession>
<evidence type="ECO:0000313" key="6">
    <source>
        <dbReference type="EMBL" id="HJC62270.1"/>
    </source>
</evidence>
<comment type="subcellular location">
    <subcellularLocation>
        <location evidence="1">Cell envelope</location>
    </subcellularLocation>
</comment>
<dbReference type="EMBL" id="DWVZ01000014">
    <property type="protein sequence ID" value="HJC62270.1"/>
    <property type="molecule type" value="Genomic_DNA"/>
</dbReference>
<dbReference type="InterPro" id="IPR050555">
    <property type="entry name" value="Bact_Solute-Bind_Prot2"/>
</dbReference>
<dbReference type="PANTHER" id="PTHR30036:SF7">
    <property type="entry name" value="ABC TRANSPORTER PERIPLASMIC-BINDING PROTEIN YPHF"/>
    <property type="match status" value="1"/>
</dbReference>
<feature type="compositionally biased region" description="Acidic residues" evidence="3">
    <location>
        <begin position="40"/>
        <end position="91"/>
    </location>
</feature>
<evidence type="ECO:0000313" key="7">
    <source>
        <dbReference type="Proteomes" id="UP000823886"/>
    </source>
</evidence>
<evidence type="ECO:0000256" key="4">
    <source>
        <dbReference type="SAM" id="SignalP"/>
    </source>
</evidence>
<evidence type="ECO:0000256" key="1">
    <source>
        <dbReference type="ARBA" id="ARBA00004196"/>
    </source>
</evidence>
<dbReference type="Gene3D" id="3.40.50.2300">
    <property type="match status" value="2"/>
</dbReference>
<sequence>MRKLLVGLLCLMMAAGSLSACGNGKRGSDSPEQGKVSEAGSEEETKEEGQDSETEEESTGAEDQTDEQETQEQETTEAEENPEENEGDLSEDLTMTVLKDQAGTIDYTSLEELNPEPGSRIAVVIKNKKSAYWSVVKEGMDAAVKDLNEKMGYKGSDKITLSFDGPTDEADVDSQINIIDAVLAENPSVLCLAAIDMESCTAQLETASDNSIPVVILDSGVESELVDAVCATDNYAAGAEAARRLAESIEGKGQIAVLSHVETSETSMKRIAGFTEELQKNYTEIEIVNVSYENEDSSLSEMAEAVLKLYPDLKGYFCTNGEAAEAVLSVTADSDKDIAVVGFDAGKAQQTAVKEGEEVGMIVQNPYGMGYATVIAGVRADPDQYLGNDKFINTGYQWIDSTNLELEQYANYLYE</sequence>
<proteinExistence type="inferred from homology"/>
<comment type="similarity">
    <text evidence="2">Belongs to the bacterial solute-binding protein 2 family.</text>
</comment>
<dbReference type="SUPFAM" id="SSF53822">
    <property type="entry name" value="Periplasmic binding protein-like I"/>
    <property type="match status" value="1"/>
</dbReference>
<dbReference type="AlphaFoldDB" id="A0A9D2PLY3"/>
<protein>
    <submittedName>
        <fullName evidence="6">ABC transporter substrate-binding protein</fullName>
    </submittedName>
</protein>
<dbReference type="CDD" id="cd20005">
    <property type="entry name" value="PBP1_ABC_sugar_binding-like"/>
    <property type="match status" value="1"/>
</dbReference>
<dbReference type="PANTHER" id="PTHR30036">
    <property type="entry name" value="D-XYLOSE-BINDING PERIPLASMIC PROTEIN"/>
    <property type="match status" value="1"/>
</dbReference>
<comment type="caution">
    <text evidence="6">The sequence shown here is derived from an EMBL/GenBank/DDBJ whole genome shotgun (WGS) entry which is preliminary data.</text>
</comment>
<reference evidence="6" key="2">
    <citation type="submission" date="2021-04" db="EMBL/GenBank/DDBJ databases">
        <authorList>
            <person name="Gilroy R."/>
        </authorList>
    </citation>
    <scope>NUCLEOTIDE SEQUENCE</scope>
    <source>
        <strain evidence="6">ChiBcec2-3848</strain>
    </source>
</reference>
<keyword evidence="4" id="KW-0732">Signal</keyword>
<feature type="domain" description="Periplasmic binding protein" evidence="5">
    <location>
        <begin position="121"/>
        <end position="374"/>
    </location>
</feature>
<dbReference type="Pfam" id="PF13407">
    <property type="entry name" value="Peripla_BP_4"/>
    <property type="match status" value="1"/>
</dbReference>
<reference evidence="6" key="1">
    <citation type="journal article" date="2021" name="PeerJ">
        <title>Extensive microbial diversity within the chicken gut microbiome revealed by metagenomics and culture.</title>
        <authorList>
            <person name="Gilroy R."/>
            <person name="Ravi A."/>
            <person name="Getino M."/>
            <person name="Pursley I."/>
            <person name="Horton D.L."/>
            <person name="Alikhan N.F."/>
            <person name="Baker D."/>
            <person name="Gharbi K."/>
            <person name="Hall N."/>
            <person name="Watson M."/>
            <person name="Adriaenssens E.M."/>
            <person name="Foster-Nyarko E."/>
            <person name="Jarju S."/>
            <person name="Secka A."/>
            <person name="Antonio M."/>
            <person name="Oren A."/>
            <person name="Chaudhuri R.R."/>
            <person name="La Ragione R."/>
            <person name="Hildebrand F."/>
            <person name="Pallen M.J."/>
        </authorList>
    </citation>
    <scope>NUCLEOTIDE SEQUENCE</scope>
    <source>
        <strain evidence="6">ChiBcec2-3848</strain>
    </source>
</reference>
<dbReference type="GO" id="GO:0030246">
    <property type="term" value="F:carbohydrate binding"/>
    <property type="evidence" value="ECO:0007669"/>
    <property type="project" value="TreeGrafter"/>
</dbReference>